<dbReference type="PROSITE" id="PS51295">
    <property type="entry name" value="CRM"/>
    <property type="match status" value="1"/>
</dbReference>
<keyword evidence="5" id="KW-1185">Reference proteome</keyword>
<dbReference type="InterPro" id="IPR051925">
    <property type="entry name" value="RNA-binding_domain"/>
</dbReference>
<evidence type="ECO:0000256" key="1">
    <source>
        <dbReference type="ARBA" id="ARBA00022884"/>
    </source>
</evidence>
<dbReference type="Gene3D" id="3.30.110.60">
    <property type="entry name" value="YhbY-like"/>
    <property type="match status" value="1"/>
</dbReference>
<reference evidence="4 5" key="1">
    <citation type="journal article" date="2019" name="Front. Microbiol.">
        <title>Thermoanaerosceptrum fracticalcis gen. nov. sp. nov., a Novel Fumarate-Fermenting Microorganism From a Deep Fractured Carbonate Aquifer of the US Great Basin.</title>
        <authorList>
            <person name="Hamilton-Brehm S.D."/>
            <person name="Stewart L.E."/>
            <person name="Zavarin M."/>
            <person name="Caldwell M."/>
            <person name="Lawson P.A."/>
            <person name="Onstott T.C."/>
            <person name="Grzymski J."/>
            <person name="Neveux I."/>
            <person name="Lollar B.S."/>
            <person name="Russell C.E."/>
            <person name="Moser D.P."/>
        </authorList>
    </citation>
    <scope>NUCLEOTIDE SEQUENCE [LARGE SCALE GENOMIC DNA]</scope>
    <source>
        <strain evidence="4 5">DRI-13</strain>
    </source>
</reference>
<dbReference type="InterPro" id="IPR001890">
    <property type="entry name" value="RNA-binding_CRM"/>
</dbReference>
<keyword evidence="1 2" id="KW-0694">RNA-binding</keyword>
<dbReference type="PANTHER" id="PTHR40065">
    <property type="entry name" value="RNA-BINDING PROTEIN YHBY"/>
    <property type="match status" value="1"/>
</dbReference>
<dbReference type="SMART" id="SM01103">
    <property type="entry name" value="CRS1_YhbY"/>
    <property type="match status" value="1"/>
</dbReference>
<dbReference type="InterPro" id="IPR017924">
    <property type="entry name" value="RNA-binding_YhbY"/>
</dbReference>
<dbReference type="PANTHER" id="PTHR40065:SF3">
    <property type="entry name" value="RNA-BINDING PROTEIN YHBY"/>
    <property type="match status" value="1"/>
</dbReference>
<name>A0A7G6E291_THEFR</name>
<dbReference type="Proteomes" id="UP000515847">
    <property type="component" value="Chromosome"/>
</dbReference>
<dbReference type="NCBIfam" id="TIGR00253">
    <property type="entry name" value="RNA_bind_YhbY"/>
    <property type="match status" value="1"/>
</dbReference>
<dbReference type="AlphaFoldDB" id="A0A7G6E291"/>
<evidence type="ECO:0000259" key="3">
    <source>
        <dbReference type="PROSITE" id="PS51295"/>
    </source>
</evidence>
<evidence type="ECO:0000256" key="2">
    <source>
        <dbReference type="PROSITE-ProRule" id="PRU00626"/>
    </source>
</evidence>
<evidence type="ECO:0000313" key="4">
    <source>
        <dbReference type="EMBL" id="QNB46195.1"/>
    </source>
</evidence>
<evidence type="ECO:0000313" key="5">
    <source>
        <dbReference type="Proteomes" id="UP000515847"/>
    </source>
</evidence>
<accession>A0A7G6E291</accession>
<gene>
    <name evidence="4" type="primary">yhbY</name>
    <name evidence="4" type="ORF">BR63_07625</name>
</gene>
<dbReference type="SUPFAM" id="SSF75471">
    <property type="entry name" value="YhbY-like"/>
    <property type="match status" value="1"/>
</dbReference>
<dbReference type="RefSeq" id="WP_034422385.1">
    <property type="nucleotide sequence ID" value="NZ_CP045798.1"/>
</dbReference>
<feature type="domain" description="CRM" evidence="3">
    <location>
        <begin position="1"/>
        <end position="96"/>
    </location>
</feature>
<sequence>MLTGKQRRFLRALGTGIDPVIQIGKGGIGDTLVQQLDEALEARELVKIRVINNAPLEPREIAEQLAEATNSELVQVIGRNLLYYRRSLKKPSIELPS</sequence>
<dbReference type="Pfam" id="PF01985">
    <property type="entry name" value="CRS1_YhbY"/>
    <property type="match status" value="1"/>
</dbReference>
<dbReference type="OrthoDB" id="9797519at2"/>
<dbReference type="EMBL" id="CP045798">
    <property type="protein sequence ID" value="QNB46195.1"/>
    <property type="molecule type" value="Genomic_DNA"/>
</dbReference>
<dbReference type="GO" id="GO:0003723">
    <property type="term" value="F:RNA binding"/>
    <property type="evidence" value="ECO:0007669"/>
    <property type="project" value="UniProtKB-UniRule"/>
</dbReference>
<proteinExistence type="predicted"/>
<dbReference type="KEGG" id="tfr:BR63_07625"/>
<organism evidence="4 5">
    <name type="scientific">Thermanaerosceptrum fracticalcis</name>
    <dbReference type="NCBI Taxonomy" id="1712410"/>
    <lineage>
        <taxon>Bacteria</taxon>
        <taxon>Bacillati</taxon>
        <taxon>Bacillota</taxon>
        <taxon>Clostridia</taxon>
        <taxon>Eubacteriales</taxon>
        <taxon>Peptococcaceae</taxon>
        <taxon>Thermanaerosceptrum</taxon>
    </lineage>
</organism>
<dbReference type="InterPro" id="IPR035920">
    <property type="entry name" value="YhbY-like_sf"/>
</dbReference>
<protein>
    <submittedName>
        <fullName evidence="4">Ribosome assembly RNA-binding protein YhbY</fullName>
    </submittedName>
</protein>